<evidence type="ECO:0000313" key="11">
    <source>
        <dbReference type="EMBL" id="RHD93311.1"/>
    </source>
</evidence>
<reference evidence="5" key="7">
    <citation type="submission" date="2021-10" db="EMBL/GenBank/DDBJ databases">
        <title>Collection of gut derived symbiotic bacterial strains cultured from healthy donors.</title>
        <authorList>
            <person name="Lin H."/>
            <person name="Littmann E."/>
            <person name="Kohout C."/>
            <person name="Pamer E.G."/>
        </authorList>
    </citation>
    <scope>NUCLEOTIDE SEQUENCE</scope>
    <source>
        <strain evidence="5">DFI.9.42</strain>
    </source>
</reference>
<dbReference type="EMBL" id="CVRQ01000009">
    <property type="protein sequence ID" value="CRL34021.1"/>
    <property type="molecule type" value="Genomic_DNA"/>
</dbReference>
<dbReference type="Proteomes" id="UP000465607">
    <property type="component" value="Unassembled WGS sequence"/>
</dbReference>
<feature type="transmembrane region" description="Helical" evidence="1">
    <location>
        <begin position="29"/>
        <end position="47"/>
    </location>
</feature>
<dbReference type="EMBL" id="JAAILW010000024">
    <property type="protein sequence ID" value="NSC27964.1"/>
    <property type="molecule type" value="Genomic_DNA"/>
</dbReference>
<gene>
    <name evidence="11" type="ORF">DW775_10470</name>
    <name evidence="10" type="ORF">DWX06_05020</name>
    <name evidence="9" type="ORF">DWY38_08675</name>
    <name evidence="4" type="ORF">ERS852497_02117</name>
    <name evidence="8" type="ORF">G4319_11570</name>
    <name evidence="7" type="ORF">GKE44_13735</name>
    <name evidence="5" type="ORF">LIZ56_02550</name>
    <name evidence="6" type="ORF">PNE45_06110</name>
    <name evidence="3" type="ORF">T1815_07301</name>
</gene>
<dbReference type="EMBL" id="QRXG01000005">
    <property type="protein sequence ID" value="RGT82804.1"/>
    <property type="molecule type" value="Genomic_DNA"/>
</dbReference>
<feature type="transmembrane region" description="Helical" evidence="1">
    <location>
        <begin position="53"/>
        <end position="72"/>
    </location>
</feature>
<evidence type="ECO:0000313" key="9">
    <source>
        <dbReference type="EMBL" id="RGR54288.1"/>
    </source>
</evidence>
<evidence type="ECO:0000313" key="14">
    <source>
        <dbReference type="Proteomes" id="UP000266066"/>
    </source>
</evidence>
<evidence type="ECO:0000256" key="1">
    <source>
        <dbReference type="SAM" id="Phobius"/>
    </source>
</evidence>
<dbReference type="Proteomes" id="UP000266066">
    <property type="component" value="Unassembled WGS sequence"/>
</dbReference>
<evidence type="ECO:0000313" key="10">
    <source>
        <dbReference type="EMBL" id="RGT82804.1"/>
    </source>
</evidence>
<keyword evidence="1" id="KW-1133">Transmembrane helix</keyword>
<reference evidence="14 15" key="3">
    <citation type="submission" date="2018-08" db="EMBL/GenBank/DDBJ databases">
        <title>A genome reference for cultivated species of the human gut microbiota.</title>
        <authorList>
            <person name="Zou Y."/>
            <person name="Xue W."/>
            <person name="Luo G."/>
        </authorList>
    </citation>
    <scope>NUCLEOTIDE SEQUENCE [LARGE SCALE GENOMIC DNA]</scope>
    <source>
        <strain evidence="10 15">AF18-16LB</strain>
        <strain evidence="9 14">AF25-15</strain>
        <strain evidence="11 16">AM30-13AC</strain>
    </source>
</reference>
<evidence type="ECO:0000313" key="13">
    <source>
        <dbReference type="Proteomes" id="UP000095602"/>
    </source>
</evidence>
<evidence type="ECO:0000313" key="8">
    <source>
        <dbReference type="EMBL" id="NSC27964.1"/>
    </source>
</evidence>
<dbReference type="Proteomes" id="UP000284835">
    <property type="component" value="Unassembled WGS sequence"/>
</dbReference>
<reference evidence="8" key="5">
    <citation type="journal article" date="2020" name="Cell Host Microbe">
        <title>Functional and Genomic Variation between Human-Derived Isolates of Lachnospiraceae Reveals Inter- and Intra-Species Diversity.</title>
        <authorList>
            <person name="Sorbara M.T."/>
            <person name="Littmann E.R."/>
            <person name="Fontana E."/>
            <person name="Moody T.U."/>
            <person name="Kohout C.E."/>
            <person name="Gjonbalaj M."/>
            <person name="Eaton V."/>
            <person name="Seok R."/>
            <person name="Leiner I.M."/>
            <person name="Pamer E.G."/>
        </authorList>
    </citation>
    <scope>NUCLEOTIDE SEQUENCE</scope>
    <source>
        <strain evidence="8">MSK.17.79</strain>
    </source>
</reference>
<evidence type="ECO:0000313" key="12">
    <source>
        <dbReference type="Proteomes" id="UP000049472"/>
    </source>
</evidence>
<dbReference type="EMBL" id="CZAJ01000020">
    <property type="protein sequence ID" value="CUP17396.1"/>
    <property type="molecule type" value="Genomic_DNA"/>
</dbReference>
<dbReference type="EMBL" id="WKQV01000043">
    <property type="protein sequence ID" value="MSD28149.1"/>
    <property type="molecule type" value="Genomic_DNA"/>
</dbReference>
<dbReference type="Proteomes" id="UP001193670">
    <property type="component" value="Unassembled WGS sequence"/>
</dbReference>
<dbReference type="Proteomes" id="UP000049472">
    <property type="component" value="Unassembled WGS sequence"/>
</dbReference>
<proteinExistence type="predicted"/>
<dbReference type="InterPro" id="IPR025588">
    <property type="entry name" value="YcxB-like_C"/>
</dbReference>
<evidence type="ECO:0000313" key="5">
    <source>
        <dbReference type="EMBL" id="MCB6937293.1"/>
    </source>
</evidence>
<reference evidence="6" key="8">
    <citation type="submission" date="2023-01" db="EMBL/GenBank/DDBJ databases">
        <title>Human gut microbiome strain richness.</title>
        <authorList>
            <person name="Chen-Liaw A."/>
        </authorList>
    </citation>
    <scope>NUCLEOTIDE SEQUENCE</scope>
    <source>
        <strain evidence="6">1001283st1_D2_1001283B150209_150212</strain>
    </source>
</reference>
<sequence length="165" mass="18889">MKLEFDVKVTEKDLYSFNIEQAYKGSQGVISLLFAVLLAAAAVLSAQKGNTEYVVLYIIVGILVLLYVPFSLKGRVKMIMKTNEVFSKPLHFEIDEKNIKVSQGEEMAQLPWEQVYRFVANDKRILIFSNRKNAYILSKEQLGDSYEPLKELAGSTLEKYRLKIK</sequence>
<dbReference type="EMBL" id="QRUJ01000008">
    <property type="protein sequence ID" value="RGR54288.1"/>
    <property type="molecule type" value="Genomic_DNA"/>
</dbReference>
<evidence type="ECO:0000313" key="6">
    <source>
        <dbReference type="EMBL" id="MDB8017604.1"/>
    </source>
</evidence>
<feature type="domain" description="YcxB-like C-terminal" evidence="2">
    <location>
        <begin position="94"/>
        <end position="152"/>
    </location>
</feature>
<dbReference type="Proteomes" id="UP001197684">
    <property type="component" value="Unassembled WGS sequence"/>
</dbReference>
<accession>A0A0M6WEQ5</accession>
<keyword evidence="12" id="KW-1185">Reference proteome</keyword>
<dbReference type="EMBL" id="QSJS01000013">
    <property type="protein sequence ID" value="RHD93311.1"/>
    <property type="molecule type" value="Genomic_DNA"/>
</dbReference>
<dbReference type="EMBL" id="JAJCJK010000002">
    <property type="protein sequence ID" value="MCB6937293.1"/>
    <property type="molecule type" value="Genomic_DNA"/>
</dbReference>
<protein>
    <submittedName>
        <fullName evidence="5">YcxB family protein</fullName>
    </submittedName>
</protein>
<name>A0A0M6WEQ5_9FIRM</name>
<evidence type="ECO:0000313" key="4">
    <source>
        <dbReference type="EMBL" id="CUP17396.1"/>
    </source>
</evidence>
<evidence type="ECO:0000313" key="7">
    <source>
        <dbReference type="EMBL" id="MSD28149.1"/>
    </source>
</evidence>
<reference evidence="8" key="6">
    <citation type="submission" date="2020-02" db="EMBL/GenBank/DDBJ databases">
        <authorList>
            <person name="Littmann E."/>
            <person name="Sorbara M."/>
        </authorList>
    </citation>
    <scope>NUCLEOTIDE SEQUENCE</scope>
    <source>
        <strain evidence="8">MSK.17.79</strain>
    </source>
</reference>
<evidence type="ECO:0000259" key="2">
    <source>
        <dbReference type="Pfam" id="PF14317"/>
    </source>
</evidence>
<dbReference type="RefSeq" id="WP_015569019.1">
    <property type="nucleotide sequence ID" value="NZ_AP031452.1"/>
</dbReference>
<keyword evidence="1" id="KW-0472">Membrane</keyword>
<reference evidence="12" key="1">
    <citation type="submission" date="2015-05" db="EMBL/GenBank/DDBJ databases">
        <authorList>
            <consortium name="Pathogen Informatics"/>
        </authorList>
    </citation>
    <scope>NUCLEOTIDE SEQUENCE [LARGE SCALE GENOMIC DNA]</scope>
    <source>
        <strain evidence="4 13">2789STDY5834884</strain>
        <strain evidence="12">T1-815</strain>
    </source>
</reference>
<evidence type="ECO:0000313" key="3">
    <source>
        <dbReference type="EMBL" id="CRL34021.1"/>
    </source>
</evidence>
<dbReference type="EMBL" id="JAQLYE010000008">
    <property type="protein sequence ID" value="MDB8017604.1"/>
    <property type="molecule type" value="Genomic_DNA"/>
</dbReference>
<dbReference type="Proteomes" id="UP001212823">
    <property type="component" value="Unassembled WGS sequence"/>
</dbReference>
<organism evidence="3 12">
    <name type="scientific">Agathobacter rectalis</name>
    <dbReference type="NCBI Taxonomy" id="39491"/>
    <lineage>
        <taxon>Bacteria</taxon>
        <taxon>Bacillati</taxon>
        <taxon>Bacillota</taxon>
        <taxon>Clostridia</taxon>
        <taxon>Lachnospirales</taxon>
        <taxon>Lachnospiraceae</taxon>
        <taxon>Agathobacter</taxon>
    </lineage>
</organism>
<evidence type="ECO:0000313" key="17">
    <source>
        <dbReference type="Proteomes" id="UP000465607"/>
    </source>
</evidence>
<evidence type="ECO:0000313" key="16">
    <source>
        <dbReference type="Proteomes" id="UP000284835"/>
    </source>
</evidence>
<dbReference type="Proteomes" id="UP000284296">
    <property type="component" value="Unassembled WGS sequence"/>
</dbReference>
<reference evidence="3" key="2">
    <citation type="submission" date="2015-05" db="EMBL/GenBank/DDBJ databases">
        <authorList>
            <person name="Wang D.B."/>
            <person name="Wang M."/>
        </authorList>
    </citation>
    <scope>NUCLEOTIDE SEQUENCE [LARGE SCALE GENOMIC DNA]</scope>
    <source>
        <strain evidence="3">T1-815</strain>
    </source>
</reference>
<dbReference type="Proteomes" id="UP000095602">
    <property type="component" value="Unassembled WGS sequence"/>
</dbReference>
<dbReference type="Pfam" id="PF14317">
    <property type="entry name" value="YcxB"/>
    <property type="match status" value="1"/>
</dbReference>
<reference evidence="7 17" key="4">
    <citation type="journal article" date="2019" name="Nat. Med.">
        <title>A library of human gut bacterial isolates paired with longitudinal multiomics data enables mechanistic microbiome research.</title>
        <authorList>
            <person name="Poyet M."/>
            <person name="Groussin M."/>
            <person name="Gibbons S.M."/>
            <person name="Avila-Pacheco J."/>
            <person name="Jiang X."/>
            <person name="Kearney S.M."/>
            <person name="Perrotta A.R."/>
            <person name="Berdy B."/>
            <person name="Zhao S."/>
            <person name="Lieberman T.D."/>
            <person name="Swanson P.K."/>
            <person name="Smith M."/>
            <person name="Roesemann S."/>
            <person name="Alexander J.E."/>
            <person name="Rich S.A."/>
            <person name="Livny J."/>
            <person name="Vlamakis H."/>
            <person name="Clish C."/>
            <person name="Bullock K."/>
            <person name="Deik A."/>
            <person name="Scott J."/>
            <person name="Pierce K.A."/>
            <person name="Xavier R.J."/>
            <person name="Alm E.J."/>
        </authorList>
    </citation>
    <scope>NUCLEOTIDE SEQUENCE [LARGE SCALE GENOMIC DNA]</scope>
    <source>
        <strain evidence="7 17">BIOML-A5</strain>
    </source>
</reference>
<dbReference type="AlphaFoldDB" id="A0A0M6WEQ5"/>
<evidence type="ECO:0000313" key="15">
    <source>
        <dbReference type="Proteomes" id="UP000284296"/>
    </source>
</evidence>
<keyword evidence="1" id="KW-0812">Transmembrane</keyword>